<sequence length="400" mass="44485">MTNHQTPWEESEHAMSLSSPRSEKGDALASVMDSALSMQDTQPAYETDSEDADDGEPPPYHPSSPAPVASPLSVPTTSQVEDPKIPEVWRMYQKLQSIPWTRYMPPRAQLSSDASTVTLVNIPENHTAETVSKVVLEQLNLPPQQHVKVIGRHQDWSGSKKVVDFELTLNVTPYFMGAHGESPVTVNWQSGCEMGARTTTGEAVGKEVESALVRCYRNKTVPQSIVVDRTITNWDKSYVCTCIHGLLGTVRYKGDVEITFPTTQTKVVINLPSKDAPKEKKGLFSSFVQSVAGYKTSYTIKAEWPYASHPVNVDELGSRSSDPARTFTSKSESAWFADWEAVIRRAVVRNEKTILGLDSWMQNMTNPLRKAELPTSDWGVPTNIEKLFMGSSWSWVSIAY</sequence>
<dbReference type="EMBL" id="PTQR01000128">
    <property type="protein sequence ID" value="TKX18649.1"/>
    <property type="molecule type" value="Genomic_DNA"/>
</dbReference>
<evidence type="ECO:0000256" key="1">
    <source>
        <dbReference type="SAM" id="MobiDB-lite"/>
    </source>
</evidence>
<proteinExistence type="predicted"/>
<comment type="caution">
    <text evidence="2">The sequence shown here is derived from an EMBL/GenBank/DDBJ whole genome shotgun (WGS) entry which is preliminary data.</text>
</comment>
<feature type="region of interest" description="Disordered" evidence="1">
    <location>
        <begin position="1"/>
        <end position="81"/>
    </location>
</feature>
<dbReference type="Proteomes" id="UP000308133">
    <property type="component" value="Unassembled WGS sequence"/>
</dbReference>
<evidence type="ECO:0000313" key="3">
    <source>
        <dbReference type="Proteomes" id="UP000308133"/>
    </source>
</evidence>
<name>A0A4U7ALL9_9PEZI</name>
<feature type="compositionally biased region" description="Acidic residues" evidence="1">
    <location>
        <begin position="47"/>
        <end position="56"/>
    </location>
</feature>
<evidence type="ECO:0000313" key="2">
    <source>
        <dbReference type="EMBL" id="TKX18649.1"/>
    </source>
</evidence>
<feature type="compositionally biased region" description="Low complexity" evidence="1">
    <location>
        <begin position="66"/>
        <end position="75"/>
    </location>
</feature>
<dbReference type="AlphaFoldDB" id="A0A4U7ALL9"/>
<organism evidence="2 3">
    <name type="scientific">Elsinoe australis</name>
    <dbReference type="NCBI Taxonomy" id="40998"/>
    <lineage>
        <taxon>Eukaryota</taxon>
        <taxon>Fungi</taxon>
        <taxon>Dikarya</taxon>
        <taxon>Ascomycota</taxon>
        <taxon>Pezizomycotina</taxon>
        <taxon>Dothideomycetes</taxon>
        <taxon>Dothideomycetidae</taxon>
        <taxon>Myriangiales</taxon>
        <taxon>Elsinoaceae</taxon>
        <taxon>Elsinoe</taxon>
    </lineage>
</organism>
<gene>
    <name evidence="2" type="ORF">C1H76_9439</name>
</gene>
<reference evidence="2 3" key="1">
    <citation type="submission" date="2018-02" db="EMBL/GenBank/DDBJ databases">
        <title>Draft genome sequences of Elsinoe sp., causing black scab on jojoba.</title>
        <authorList>
            <person name="Stodart B."/>
            <person name="Jeffress S."/>
            <person name="Ash G."/>
            <person name="Arun Chinnappa K."/>
        </authorList>
    </citation>
    <scope>NUCLEOTIDE SEQUENCE [LARGE SCALE GENOMIC DNA]</scope>
    <source>
        <strain evidence="2 3">Hillstone_2</strain>
    </source>
</reference>
<protein>
    <submittedName>
        <fullName evidence="2">Uncharacterized protein</fullName>
    </submittedName>
</protein>
<accession>A0A4U7ALL9</accession>